<keyword evidence="2" id="KW-1185">Reference proteome</keyword>
<proteinExistence type="predicted"/>
<evidence type="ECO:0000313" key="1">
    <source>
        <dbReference type="EMBL" id="OTF71926.1"/>
    </source>
</evidence>
<evidence type="ECO:0000313" key="2">
    <source>
        <dbReference type="Proteomes" id="UP000194236"/>
    </source>
</evidence>
<organism evidence="1 2">
    <name type="scientific">Euroglyphus maynei</name>
    <name type="common">Mayne's house dust mite</name>
    <dbReference type="NCBI Taxonomy" id="6958"/>
    <lineage>
        <taxon>Eukaryota</taxon>
        <taxon>Metazoa</taxon>
        <taxon>Ecdysozoa</taxon>
        <taxon>Arthropoda</taxon>
        <taxon>Chelicerata</taxon>
        <taxon>Arachnida</taxon>
        <taxon>Acari</taxon>
        <taxon>Acariformes</taxon>
        <taxon>Sarcoptiformes</taxon>
        <taxon>Astigmata</taxon>
        <taxon>Psoroptidia</taxon>
        <taxon>Analgoidea</taxon>
        <taxon>Pyroglyphidae</taxon>
        <taxon>Pyroglyphinae</taxon>
        <taxon>Euroglyphus</taxon>
    </lineage>
</organism>
<dbReference type="Gene3D" id="3.40.20.10">
    <property type="entry name" value="Severin"/>
    <property type="match status" value="1"/>
</dbReference>
<reference evidence="1 2" key="1">
    <citation type="submission" date="2017-03" db="EMBL/GenBank/DDBJ databases">
        <title>Genome Survey of Euroglyphus maynei.</title>
        <authorList>
            <person name="Arlian L.G."/>
            <person name="Morgan M.S."/>
            <person name="Rider S.D."/>
        </authorList>
    </citation>
    <scope>NUCLEOTIDE SEQUENCE [LARGE SCALE GENOMIC DNA]</scope>
    <source>
        <strain evidence="1">Arlian Lab</strain>
        <tissue evidence="1">Whole body</tissue>
    </source>
</reference>
<dbReference type="AlphaFoldDB" id="A0A1Y3AWW2"/>
<dbReference type="InterPro" id="IPR029006">
    <property type="entry name" value="ADF-H/Gelsolin-like_dom_sf"/>
</dbReference>
<gene>
    <name evidence="1" type="ORF">BLA29_007753</name>
</gene>
<accession>A0A1Y3AWW2</accession>
<name>A0A1Y3AWW2_EURMA</name>
<sequence>MDKIFVWVGNQFGERMKMNDAHVDQLAERFIQEDKSGRKFQPNQIIKIQQGNEDATFKSYFPKWK</sequence>
<dbReference type="SUPFAM" id="SSF55753">
    <property type="entry name" value="Actin depolymerizing proteins"/>
    <property type="match status" value="1"/>
</dbReference>
<comment type="caution">
    <text evidence="1">The sequence shown here is derived from an EMBL/GenBank/DDBJ whole genome shotgun (WGS) entry which is preliminary data.</text>
</comment>
<protein>
    <recommendedName>
        <fullName evidence="3">Gelsolin-like domain-containing protein</fullName>
    </recommendedName>
</protein>
<evidence type="ECO:0008006" key="3">
    <source>
        <dbReference type="Google" id="ProtNLM"/>
    </source>
</evidence>
<dbReference type="EMBL" id="MUJZ01058650">
    <property type="protein sequence ID" value="OTF71926.1"/>
    <property type="molecule type" value="Genomic_DNA"/>
</dbReference>
<dbReference type="Proteomes" id="UP000194236">
    <property type="component" value="Unassembled WGS sequence"/>
</dbReference>